<sequence length="319" mass="33786">MAALCTRSLARSYRNFTLAARTAATTSTQRTTRGMAAAAATSSTAETVPLPSGARELAMALADTAAETTKPYFRARNLVRDTKSDASPVTVADRAAEMAMRKLIEQTFPDHGVFGEEAGYSGAPDASYVWILDPIDGTKSFITGKPLFVTLIALTCEGKPCIGVIDQPVIGERWVGASGHPTTCNGEQVRCDDVEVKLSDAYVFATTPKMFDGSPETRRRFDAMSSACREVLYGCDGFAYGLVASGHADAVCEADLGVYDAAALVPVLEGAGGVITDWQGESLRFDPSILVNPETSGDKLTVLATRNGALHKEALLALE</sequence>
<gene>
    <name evidence="14" type="ORF">PPROV_000545100</name>
</gene>
<evidence type="ECO:0000256" key="10">
    <source>
        <dbReference type="ARBA" id="ARBA00033209"/>
    </source>
</evidence>
<dbReference type="GO" id="GO:0000105">
    <property type="term" value="P:L-histidine biosynthetic process"/>
    <property type="evidence" value="ECO:0007669"/>
    <property type="project" value="UniProtKB-UniPathway"/>
</dbReference>
<comment type="pathway">
    <text evidence="2">Amino-acid biosynthesis; L-histidine biosynthesis; L-histidine from 5-phospho-alpha-D-ribose 1-diphosphate: step 8/9.</text>
</comment>
<dbReference type="Gene3D" id="3.30.540.10">
    <property type="entry name" value="Fructose-1,6-Bisphosphatase, subunit A, domain 1"/>
    <property type="match status" value="1"/>
</dbReference>
<name>A0A830HHA2_9CHLO</name>
<dbReference type="CDD" id="cd01641">
    <property type="entry name" value="Bacterial_IMPase_like_1"/>
    <property type="match status" value="1"/>
</dbReference>
<dbReference type="EC" id="3.1.3.15" evidence="4"/>
<dbReference type="GO" id="GO:0004401">
    <property type="term" value="F:histidinol-phosphatase activity"/>
    <property type="evidence" value="ECO:0007669"/>
    <property type="project" value="UniProtKB-EC"/>
</dbReference>
<evidence type="ECO:0000256" key="4">
    <source>
        <dbReference type="ARBA" id="ARBA00013085"/>
    </source>
</evidence>
<feature type="region of interest" description="Disordered" evidence="13">
    <location>
        <begin position="24"/>
        <end position="43"/>
    </location>
</feature>
<dbReference type="GO" id="GO:0046872">
    <property type="term" value="F:metal ion binding"/>
    <property type="evidence" value="ECO:0007669"/>
    <property type="project" value="UniProtKB-KW"/>
</dbReference>
<feature type="binding site" evidence="12">
    <location>
        <position position="116"/>
    </location>
    <ligand>
        <name>Mg(2+)</name>
        <dbReference type="ChEBI" id="CHEBI:18420"/>
        <label>1</label>
        <note>catalytic</note>
    </ligand>
</feature>
<evidence type="ECO:0000256" key="9">
    <source>
        <dbReference type="ARBA" id="ARBA00023102"/>
    </source>
</evidence>
<evidence type="ECO:0000313" key="14">
    <source>
        <dbReference type="EMBL" id="GHP06706.1"/>
    </source>
</evidence>
<keyword evidence="9" id="KW-0368">Histidine biosynthesis</keyword>
<keyword evidence="6 12" id="KW-0479">Metal-binding</keyword>
<proteinExistence type="inferred from homology"/>
<evidence type="ECO:0000256" key="3">
    <source>
        <dbReference type="ARBA" id="ARBA00009759"/>
    </source>
</evidence>
<dbReference type="Pfam" id="PF00459">
    <property type="entry name" value="Inositol_P"/>
    <property type="match status" value="1"/>
</dbReference>
<feature type="binding site" evidence="12">
    <location>
        <position position="136"/>
    </location>
    <ligand>
        <name>Mg(2+)</name>
        <dbReference type="ChEBI" id="CHEBI:18420"/>
        <label>1</label>
        <note>catalytic</note>
    </ligand>
</feature>
<accession>A0A830HHA2</accession>
<feature type="binding site" evidence="12">
    <location>
        <position position="260"/>
    </location>
    <ligand>
        <name>Mg(2+)</name>
        <dbReference type="ChEBI" id="CHEBI:18420"/>
        <label>1</label>
        <note>catalytic</note>
    </ligand>
</feature>
<comment type="catalytic activity">
    <reaction evidence="11">
        <text>L-histidinol phosphate + H2O = L-histidinol + phosphate</text>
        <dbReference type="Rhea" id="RHEA:14465"/>
        <dbReference type="ChEBI" id="CHEBI:15377"/>
        <dbReference type="ChEBI" id="CHEBI:43474"/>
        <dbReference type="ChEBI" id="CHEBI:57699"/>
        <dbReference type="ChEBI" id="CHEBI:57980"/>
        <dbReference type="EC" id="3.1.3.15"/>
    </reaction>
</comment>
<dbReference type="PRINTS" id="PR00377">
    <property type="entry name" value="IMPHPHTASES"/>
</dbReference>
<reference evidence="14" key="1">
    <citation type="submission" date="2020-10" db="EMBL/GenBank/DDBJ databases">
        <title>Unveiling of a novel bifunctional photoreceptor, Dualchrome1, isolated from a cosmopolitan green alga.</title>
        <authorList>
            <person name="Suzuki S."/>
            <person name="Kawachi M."/>
        </authorList>
    </citation>
    <scope>NUCLEOTIDE SEQUENCE</scope>
    <source>
        <strain evidence="14">NIES 2893</strain>
    </source>
</reference>
<evidence type="ECO:0000256" key="12">
    <source>
        <dbReference type="PIRSR" id="PIRSR600760-2"/>
    </source>
</evidence>
<dbReference type="InterPro" id="IPR051090">
    <property type="entry name" value="Inositol_monoP_superfamily"/>
</dbReference>
<comment type="caution">
    <text evidence="14">The sequence shown here is derived from an EMBL/GenBank/DDBJ whole genome shotgun (WGS) entry which is preliminary data.</text>
</comment>
<comment type="cofactor">
    <cofactor evidence="1 12">
        <name>Mg(2+)</name>
        <dbReference type="ChEBI" id="CHEBI:18420"/>
    </cofactor>
</comment>
<comment type="similarity">
    <text evidence="3">Belongs to the inositol monophosphatase superfamily.</text>
</comment>
<dbReference type="NCBIfam" id="TIGR02067">
    <property type="entry name" value="his_9_HisN"/>
    <property type="match status" value="1"/>
</dbReference>
<keyword evidence="7" id="KW-0378">Hydrolase</keyword>
<dbReference type="AlphaFoldDB" id="A0A830HHA2"/>
<feature type="binding site" evidence="12">
    <location>
        <position position="135"/>
    </location>
    <ligand>
        <name>Mg(2+)</name>
        <dbReference type="ChEBI" id="CHEBI:18420"/>
        <label>1</label>
        <note>catalytic</note>
    </ligand>
</feature>
<dbReference type="Gene3D" id="3.40.190.80">
    <property type="match status" value="1"/>
</dbReference>
<protein>
    <recommendedName>
        <fullName evidence="4">histidinol-phosphatase</fullName>
        <ecNumber evidence="4">3.1.3.15</ecNumber>
    </recommendedName>
    <alternativeName>
        <fullName evidence="10">Histidinol-phosphate phosphatase</fullName>
    </alternativeName>
</protein>
<evidence type="ECO:0000256" key="1">
    <source>
        <dbReference type="ARBA" id="ARBA00001946"/>
    </source>
</evidence>
<evidence type="ECO:0000313" key="15">
    <source>
        <dbReference type="Proteomes" id="UP000660262"/>
    </source>
</evidence>
<evidence type="ECO:0000256" key="13">
    <source>
        <dbReference type="SAM" id="MobiDB-lite"/>
    </source>
</evidence>
<dbReference type="InterPro" id="IPR020583">
    <property type="entry name" value="Inositol_monoP_metal-BS"/>
</dbReference>
<dbReference type="PANTHER" id="PTHR43200:SF6">
    <property type="entry name" value="3'(2'),5'-BISPHOSPHATE NUCLEOTIDASE"/>
    <property type="match status" value="1"/>
</dbReference>
<keyword evidence="15" id="KW-1185">Reference proteome</keyword>
<feature type="binding site" evidence="12">
    <location>
        <position position="133"/>
    </location>
    <ligand>
        <name>Mg(2+)</name>
        <dbReference type="ChEBI" id="CHEBI:18420"/>
        <label>1</label>
        <note>catalytic</note>
    </ligand>
</feature>
<evidence type="ECO:0000256" key="11">
    <source>
        <dbReference type="ARBA" id="ARBA00049158"/>
    </source>
</evidence>
<evidence type="ECO:0000256" key="2">
    <source>
        <dbReference type="ARBA" id="ARBA00004970"/>
    </source>
</evidence>
<organism evidence="14 15">
    <name type="scientific">Pycnococcus provasolii</name>
    <dbReference type="NCBI Taxonomy" id="41880"/>
    <lineage>
        <taxon>Eukaryota</taxon>
        <taxon>Viridiplantae</taxon>
        <taxon>Chlorophyta</taxon>
        <taxon>Pseudoscourfieldiophyceae</taxon>
        <taxon>Pseudoscourfieldiales</taxon>
        <taxon>Pycnococcaceae</taxon>
        <taxon>Pycnococcus</taxon>
    </lineage>
</organism>
<evidence type="ECO:0000256" key="6">
    <source>
        <dbReference type="ARBA" id="ARBA00022723"/>
    </source>
</evidence>
<keyword evidence="8 12" id="KW-0460">Magnesium</keyword>
<dbReference type="FunFam" id="3.30.540.10:FF:000030">
    <property type="entry name" value="Inositol monophosphatase"/>
    <property type="match status" value="1"/>
</dbReference>
<evidence type="ECO:0000256" key="5">
    <source>
        <dbReference type="ARBA" id="ARBA00022605"/>
    </source>
</evidence>
<dbReference type="PANTHER" id="PTHR43200">
    <property type="entry name" value="PHOSPHATASE"/>
    <property type="match status" value="1"/>
</dbReference>
<dbReference type="UniPathway" id="UPA00031">
    <property type="reaction ID" value="UER00013"/>
</dbReference>
<dbReference type="SUPFAM" id="SSF56655">
    <property type="entry name" value="Carbohydrate phosphatase"/>
    <property type="match status" value="1"/>
</dbReference>
<dbReference type="OrthoDB" id="10254945at2759"/>
<dbReference type="InterPro" id="IPR000760">
    <property type="entry name" value="Inositol_monophosphatase-like"/>
</dbReference>
<dbReference type="Proteomes" id="UP000660262">
    <property type="component" value="Unassembled WGS sequence"/>
</dbReference>
<dbReference type="InterPro" id="IPR011809">
    <property type="entry name" value="His_9_proposed"/>
</dbReference>
<evidence type="ECO:0000256" key="7">
    <source>
        <dbReference type="ARBA" id="ARBA00022801"/>
    </source>
</evidence>
<dbReference type="EMBL" id="BNJQ01000014">
    <property type="protein sequence ID" value="GHP06706.1"/>
    <property type="molecule type" value="Genomic_DNA"/>
</dbReference>
<keyword evidence="5" id="KW-0028">Amino-acid biosynthesis</keyword>
<evidence type="ECO:0000256" key="8">
    <source>
        <dbReference type="ARBA" id="ARBA00022842"/>
    </source>
</evidence>
<dbReference type="PROSITE" id="PS00629">
    <property type="entry name" value="IMP_1"/>
    <property type="match status" value="1"/>
</dbReference>